<keyword evidence="2" id="KW-1185">Reference proteome</keyword>
<dbReference type="GeneID" id="40322423"/>
<dbReference type="EMBL" id="MKKU01000890">
    <property type="protein sequence ID" value="RNF00367.1"/>
    <property type="molecule type" value="Genomic_DNA"/>
</dbReference>
<dbReference type="Proteomes" id="UP000284403">
    <property type="component" value="Unassembled WGS sequence"/>
</dbReference>
<proteinExistence type="predicted"/>
<gene>
    <name evidence="1" type="ORF">Tco025E_08812</name>
</gene>
<sequence length="112" mass="12083">MAPSFVAQHNLRCERRPTRGPSVLFSSPSPFACHLCCPAVGKTRRILPLSSRYPVGGGASEEGPLLPPVRCASRCLAAHAAMYAQASSGFSRRTSATSRSRMPRTLCECRYA</sequence>
<dbReference type="RefSeq" id="XP_029224233.1">
    <property type="nucleotide sequence ID" value="XM_029375651.1"/>
</dbReference>
<evidence type="ECO:0000313" key="2">
    <source>
        <dbReference type="Proteomes" id="UP000284403"/>
    </source>
</evidence>
<evidence type="ECO:0000313" key="1">
    <source>
        <dbReference type="EMBL" id="RNF00367.1"/>
    </source>
</evidence>
<name>A0A3R7LNH3_9TRYP</name>
<reference evidence="1 2" key="1">
    <citation type="journal article" date="2018" name="BMC Genomics">
        <title>Genomic comparison of Trypanosoma conorhini and Trypanosoma rangeli to Trypanosoma cruzi strains of high and low virulence.</title>
        <authorList>
            <person name="Bradwell K.R."/>
            <person name="Koparde V.N."/>
            <person name="Matveyev A.V."/>
            <person name="Serrano M.G."/>
            <person name="Alves J.M."/>
            <person name="Parikh H."/>
            <person name="Huang B."/>
            <person name="Lee V."/>
            <person name="Espinosa-Alvarez O."/>
            <person name="Ortiz P.A."/>
            <person name="Costa-Martins A.G."/>
            <person name="Teixeira M.M."/>
            <person name="Buck G.A."/>
        </authorList>
    </citation>
    <scope>NUCLEOTIDE SEQUENCE [LARGE SCALE GENOMIC DNA]</scope>
    <source>
        <strain evidence="1 2">025E</strain>
    </source>
</reference>
<accession>A0A3R7LNH3</accession>
<comment type="caution">
    <text evidence="1">The sequence shown here is derived from an EMBL/GenBank/DDBJ whole genome shotgun (WGS) entry which is preliminary data.</text>
</comment>
<protein>
    <submittedName>
        <fullName evidence="1">Uncharacterized protein</fullName>
    </submittedName>
</protein>
<organism evidence="1 2">
    <name type="scientific">Trypanosoma conorhini</name>
    <dbReference type="NCBI Taxonomy" id="83891"/>
    <lineage>
        <taxon>Eukaryota</taxon>
        <taxon>Discoba</taxon>
        <taxon>Euglenozoa</taxon>
        <taxon>Kinetoplastea</taxon>
        <taxon>Metakinetoplastina</taxon>
        <taxon>Trypanosomatida</taxon>
        <taxon>Trypanosomatidae</taxon>
        <taxon>Trypanosoma</taxon>
    </lineage>
</organism>
<dbReference type="AlphaFoldDB" id="A0A3R7LNH3"/>